<proteinExistence type="predicted"/>
<keyword evidence="4" id="KW-0808">Transferase</keyword>
<dbReference type="Pfam" id="PF03279">
    <property type="entry name" value="Lip_A_acyltrans"/>
    <property type="match status" value="1"/>
</dbReference>
<keyword evidence="9" id="KW-1185">Reference proteome</keyword>
<evidence type="ECO:0000256" key="6">
    <source>
        <dbReference type="ARBA" id="ARBA00023315"/>
    </source>
</evidence>
<keyword evidence="6 8" id="KW-0012">Acyltransferase</keyword>
<dbReference type="EMBL" id="RDOJ01000001">
    <property type="protein sequence ID" value="RLZ12689.1"/>
    <property type="molecule type" value="Genomic_DNA"/>
</dbReference>
<dbReference type="InterPro" id="IPR004960">
    <property type="entry name" value="LipA_acyltrans"/>
</dbReference>
<dbReference type="AlphaFoldDB" id="A0A3L9MQ26"/>
<accession>A0A3L9MQ26</accession>
<dbReference type="PANTHER" id="PTHR30606">
    <property type="entry name" value="LIPID A BIOSYNTHESIS LAUROYL ACYLTRANSFERASE"/>
    <property type="match status" value="1"/>
</dbReference>
<dbReference type="GO" id="GO:0005886">
    <property type="term" value="C:plasma membrane"/>
    <property type="evidence" value="ECO:0007669"/>
    <property type="project" value="UniProtKB-SubCell"/>
</dbReference>
<protein>
    <submittedName>
        <fullName evidence="8">Lipid A biosynthesis acyltransferase</fullName>
    </submittedName>
</protein>
<dbReference type="Proteomes" id="UP000275348">
    <property type="component" value="Unassembled WGS sequence"/>
</dbReference>
<dbReference type="GO" id="GO:0016746">
    <property type="term" value="F:acyltransferase activity"/>
    <property type="evidence" value="ECO:0007669"/>
    <property type="project" value="UniProtKB-KW"/>
</dbReference>
<name>A0A3L9MQ26_9FLAO</name>
<evidence type="ECO:0000313" key="8">
    <source>
        <dbReference type="EMBL" id="RLZ12689.1"/>
    </source>
</evidence>
<evidence type="ECO:0000256" key="7">
    <source>
        <dbReference type="SAM" id="Phobius"/>
    </source>
</evidence>
<evidence type="ECO:0000256" key="4">
    <source>
        <dbReference type="ARBA" id="ARBA00022679"/>
    </source>
</evidence>
<keyword evidence="3" id="KW-0997">Cell inner membrane</keyword>
<keyword evidence="5 7" id="KW-0472">Membrane</keyword>
<keyword evidence="2" id="KW-1003">Cell membrane</keyword>
<dbReference type="CDD" id="cd07984">
    <property type="entry name" value="LPLAT_LABLAT-like"/>
    <property type="match status" value="1"/>
</dbReference>
<keyword evidence="7" id="KW-1133">Transmembrane helix</keyword>
<feature type="transmembrane region" description="Helical" evidence="7">
    <location>
        <begin position="20"/>
        <end position="37"/>
    </location>
</feature>
<organism evidence="8 9">
    <name type="scientific">Faecalibacter macacae</name>
    <dbReference type="NCBI Taxonomy" id="1859289"/>
    <lineage>
        <taxon>Bacteria</taxon>
        <taxon>Pseudomonadati</taxon>
        <taxon>Bacteroidota</taxon>
        <taxon>Flavobacteriia</taxon>
        <taxon>Flavobacteriales</taxon>
        <taxon>Weeksellaceae</taxon>
        <taxon>Faecalibacter</taxon>
    </lineage>
</organism>
<evidence type="ECO:0000313" key="9">
    <source>
        <dbReference type="Proteomes" id="UP000275348"/>
    </source>
</evidence>
<sequence length="290" mass="34886">MNNIFYFIIYQFSRLPLSVLYVFSDILFFLLHTVIGYRRKVIVTNLKNSFPEKSDNEINKIYKDFYRNFSDFLVETLKSMSISQEEYDKRISYTNVEAFQEVKAEGKDCLLMTGHMFNWEFLSGTAEHMQYEHDIAVYHKIKNPFWNDKINLTRERLGTEAVDMKDIMRYMMRTPNDGTHAYLFIADQSPKKQAIHYWLNFLNQETPVFNAFDKIATRKDLGVIFCNMQKVRRGYYHVSYERITPKNGIKFEENEIVHIFFHKLENAIKAQPANWLWSHKRWKYKKEDFS</sequence>
<reference evidence="8 9" key="1">
    <citation type="submission" date="2018-10" db="EMBL/GenBank/DDBJ databases">
        <authorList>
            <person name="Chen X."/>
        </authorList>
    </citation>
    <scope>NUCLEOTIDE SEQUENCE [LARGE SCALE GENOMIC DNA]</scope>
    <source>
        <strain evidence="8 9">YIM 102668</strain>
    </source>
</reference>
<evidence type="ECO:0000256" key="3">
    <source>
        <dbReference type="ARBA" id="ARBA00022519"/>
    </source>
</evidence>
<dbReference type="RefSeq" id="WP_121933267.1">
    <property type="nucleotide sequence ID" value="NZ_RDOJ01000001.1"/>
</dbReference>
<evidence type="ECO:0000256" key="2">
    <source>
        <dbReference type="ARBA" id="ARBA00022475"/>
    </source>
</evidence>
<dbReference type="PANTHER" id="PTHR30606:SF10">
    <property type="entry name" value="PHOSPHATIDYLINOSITOL MANNOSIDE ACYLTRANSFERASE"/>
    <property type="match status" value="1"/>
</dbReference>
<gene>
    <name evidence="8" type="ORF">EAH69_00615</name>
</gene>
<dbReference type="GO" id="GO:0009247">
    <property type="term" value="P:glycolipid biosynthetic process"/>
    <property type="evidence" value="ECO:0007669"/>
    <property type="project" value="UniProtKB-ARBA"/>
</dbReference>
<dbReference type="OrthoDB" id="9801955at2"/>
<comment type="subcellular location">
    <subcellularLocation>
        <location evidence="1">Cell inner membrane</location>
    </subcellularLocation>
</comment>
<comment type="caution">
    <text evidence="8">The sequence shown here is derived from an EMBL/GenBank/DDBJ whole genome shotgun (WGS) entry which is preliminary data.</text>
</comment>
<evidence type="ECO:0000256" key="5">
    <source>
        <dbReference type="ARBA" id="ARBA00023136"/>
    </source>
</evidence>
<evidence type="ECO:0000256" key="1">
    <source>
        <dbReference type="ARBA" id="ARBA00004533"/>
    </source>
</evidence>
<keyword evidence="7" id="KW-0812">Transmembrane</keyword>